<dbReference type="AlphaFoldDB" id="A0A512C3C4"/>
<feature type="compositionally biased region" description="Polar residues" evidence="1">
    <location>
        <begin position="45"/>
        <end position="54"/>
    </location>
</feature>
<evidence type="ECO:0000256" key="2">
    <source>
        <dbReference type="SAM" id="SignalP"/>
    </source>
</evidence>
<comment type="caution">
    <text evidence="3">The sequence shown here is derived from an EMBL/GenBank/DDBJ whole genome shotgun (WGS) entry which is preliminary data.</text>
</comment>
<evidence type="ECO:0008006" key="5">
    <source>
        <dbReference type="Google" id="ProtNLM"/>
    </source>
</evidence>
<feature type="chain" id="PRO_5021930429" description="Lipoprotein" evidence="2">
    <location>
        <begin position="28"/>
        <end position="68"/>
    </location>
</feature>
<dbReference type="Proteomes" id="UP000321085">
    <property type="component" value="Unassembled WGS sequence"/>
</dbReference>
<feature type="signal peptide" evidence="2">
    <location>
        <begin position="1"/>
        <end position="27"/>
    </location>
</feature>
<gene>
    <name evidence="3" type="ORF">MAE02_63870</name>
</gene>
<name>A0A512C3C4_9HYPH</name>
<dbReference type="PROSITE" id="PS51257">
    <property type="entry name" value="PROKAR_LIPOPROTEIN"/>
    <property type="match status" value="1"/>
</dbReference>
<keyword evidence="4" id="KW-1185">Reference proteome</keyword>
<sequence>MLRSSMTWVLFLFAVLLLACAPGPMRAQPRADVALMLSGDMPSAMNQRQPNVKRQGSGEAFQLPRGRF</sequence>
<organism evidence="3 4">
    <name type="scientific">Microvirga aerophila</name>
    <dbReference type="NCBI Taxonomy" id="670291"/>
    <lineage>
        <taxon>Bacteria</taxon>
        <taxon>Pseudomonadati</taxon>
        <taxon>Pseudomonadota</taxon>
        <taxon>Alphaproteobacteria</taxon>
        <taxon>Hyphomicrobiales</taxon>
        <taxon>Methylobacteriaceae</taxon>
        <taxon>Microvirga</taxon>
    </lineage>
</organism>
<proteinExistence type="predicted"/>
<evidence type="ECO:0000313" key="4">
    <source>
        <dbReference type="Proteomes" id="UP000321085"/>
    </source>
</evidence>
<protein>
    <recommendedName>
        <fullName evidence="5">Lipoprotein</fullName>
    </recommendedName>
</protein>
<accession>A0A512C3C4</accession>
<reference evidence="3 4" key="1">
    <citation type="submission" date="2019-07" db="EMBL/GenBank/DDBJ databases">
        <title>Whole genome shotgun sequence of Microvirga aerophila NBRC 106136.</title>
        <authorList>
            <person name="Hosoyama A."/>
            <person name="Uohara A."/>
            <person name="Ohji S."/>
            <person name="Ichikawa N."/>
        </authorList>
    </citation>
    <scope>NUCLEOTIDE SEQUENCE [LARGE SCALE GENOMIC DNA]</scope>
    <source>
        <strain evidence="3 4">NBRC 106136</strain>
    </source>
</reference>
<dbReference type="EMBL" id="BJYU01000228">
    <property type="protein sequence ID" value="GEO18691.1"/>
    <property type="molecule type" value="Genomic_DNA"/>
</dbReference>
<evidence type="ECO:0000256" key="1">
    <source>
        <dbReference type="SAM" id="MobiDB-lite"/>
    </source>
</evidence>
<keyword evidence="2" id="KW-0732">Signal</keyword>
<feature type="region of interest" description="Disordered" evidence="1">
    <location>
        <begin position="45"/>
        <end position="68"/>
    </location>
</feature>
<evidence type="ECO:0000313" key="3">
    <source>
        <dbReference type="EMBL" id="GEO18691.1"/>
    </source>
</evidence>